<keyword evidence="2" id="KW-0378">Hydrolase</keyword>
<name>A0ABQ2GRU4_9PSED</name>
<dbReference type="SUPFAM" id="SSF53474">
    <property type="entry name" value="alpha/beta-Hydrolases"/>
    <property type="match status" value="1"/>
</dbReference>
<evidence type="ECO:0000259" key="1">
    <source>
        <dbReference type="Pfam" id="PF12697"/>
    </source>
</evidence>
<dbReference type="Gene3D" id="3.40.50.1820">
    <property type="entry name" value="alpha/beta hydrolase"/>
    <property type="match status" value="1"/>
</dbReference>
<accession>A0ABQ2GRU4</accession>
<feature type="domain" description="AB hydrolase-1" evidence="1">
    <location>
        <begin position="25"/>
        <end position="228"/>
    </location>
</feature>
<dbReference type="PRINTS" id="PR00111">
    <property type="entry name" value="ABHYDROLASE"/>
</dbReference>
<evidence type="ECO:0000313" key="2">
    <source>
        <dbReference type="EMBL" id="GGM10035.1"/>
    </source>
</evidence>
<dbReference type="GO" id="GO:0016787">
    <property type="term" value="F:hydrolase activity"/>
    <property type="evidence" value="ECO:0007669"/>
    <property type="project" value="UniProtKB-KW"/>
</dbReference>
<dbReference type="EMBL" id="BMNW01000004">
    <property type="protein sequence ID" value="GGM10035.1"/>
    <property type="molecule type" value="Genomic_DNA"/>
</dbReference>
<proteinExistence type="predicted"/>
<keyword evidence="3" id="KW-1185">Reference proteome</keyword>
<gene>
    <name evidence="2" type="ORF">GCM10009425_21450</name>
</gene>
<sequence>MAASAPPDPRTPLLFLPGLLCDAALWHAQARGLTGEADVQIADLTRDGSIPDMARRVLAEAPPRFALAGLSMGGYVAFEIMRQAPERIIRLALVDTMASLDTPERTRQRVGMKALAERGRFLGISPQLLPNLIHPSRIGTPVADEVIAMGKRVGRDAFLRQQQAIIDRPDSLPTLASITVPTLIVVGENDRLTPVAEAQKMHAGIQGSRLEILPECGHLPPLELPEQTTELLKHWLRGM</sequence>
<dbReference type="Pfam" id="PF12697">
    <property type="entry name" value="Abhydrolase_6"/>
    <property type="match status" value="1"/>
</dbReference>
<dbReference type="PANTHER" id="PTHR43798">
    <property type="entry name" value="MONOACYLGLYCEROL LIPASE"/>
    <property type="match status" value="1"/>
</dbReference>
<protein>
    <submittedName>
        <fullName evidence="2">Hydrolase</fullName>
    </submittedName>
</protein>
<evidence type="ECO:0000313" key="3">
    <source>
        <dbReference type="Proteomes" id="UP000616499"/>
    </source>
</evidence>
<dbReference type="Proteomes" id="UP000616499">
    <property type="component" value="Unassembled WGS sequence"/>
</dbReference>
<organism evidence="2 3">
    <name type="scientific">Pseudomonas asuensis</name>
    <dbReference type="NCBI Taxonomy" id="1825787"/>
    <lineage>
        <taxon>Bacteria</taxon>
        <taxon>Pseudomonadati</taxon>
        <taxon>Pseudomonadota</taxon>
        <taxon>Gammaproteobacteria</taxon>
        <taxon>Pseudomonadales</taxon>
        <taxon>Pseudomonadaceae</taxon>
        <taxon>Pseudomonas</taxon>
    </lineage>
</organism>
<comment type="caution">
    <text evidence="2">The sequence shown here is derived from an EMBL/GenBank/DDBJ whole genome shotgun (WGS) entry which is preliminary data.</text>
</comment>
<dbReference type="InterPro" id="IPR000073">
    <property type="entry name" value="AB_hydrolase_1"/>
</dbReference>
<reference evidence="3" key="1">
    <citation type="journal article" date="2019" name="Int. J. Syst. Evol. Microbiol.">
        <title>The Global Catalogue of Microorganisms (GCM) 10K type strain sequencing project: providing services to taxonomists for standard genome sequencing and annotation.</title>
        <authorList>
            <consortium name="The Broad Institute Genomics Platform"/>
            <consortium name="The Broad Institute Genome Sequencing Center for Infectious Disease"/>
            <person name="Wu L."/>
            <person name="Ma J."/>
        </authorList>
    </citation>
    <scope>NUCLEOTIDE SEQUENCE [LARGE SCALE GENOMIC DNA]</scope>
    <source>
        <strain evidence="3">JCM 13501</strain>
    </source>
</reference>
<dbReference type="InterPro" id="IPR029058">
    <property type="entry name" value="AB_hydrolase_fold"/>
</dbReference>
<dbReference type="InterPro" id="IPR050266">
    <property type="entry name" value="AB_hydrolase_sf"/>
</dbReference>
<dbReference type="PANTHER" id="PTHR43798:SF29">
    <property type="entry name" value="AB HYDROLASE-1 DOMAIN-CONTAINING PROTEIN"/>
    <property type="match status" value="1"/>
</dbReference>
<dbReference type="RefSeq" id="WP_188866118.1">
    <property type="nucleotide sequence ID" value="NZ_BMNW01000004.1"/>
</dbReference>